<comment type="caution">
    <text evidence="4">The sequence shown here is derived from an EMBL/GenBank/DDBJ whole genome shotgun (WGS) entry which is preliminary data.</text>
</comment>
<feature type="region of interest" description="Disordered" evidence="1">
    <location>
        <begin position="250"/>
        <end position="273"/>
    </location>
</feature>
<sequence>MLVWASPALGVLPLITELLHYRLRSARGACSRYGSIISTLGLSPKTHISDVLVFLSDLHAFCLSKALPPACILPSYFISLPFFFIFISFIHHLLHSHPIVYLFKVESTSMKSSVPIPSDVWEEKKALIAALYKDEEWPLKQVIKKIRSDNFNPSETQLRSRLKKWRVTKPSRQTRKKTHEPTTEKTVREANSPKGHSNNSSPTLQTRVRPLPATAKGPATDPEWYMTNRQYGSHGLPTTVPLEGHDIPTVWAPASTQPSPLSSPSKSRVNSDSSLSILTTASYDPSQTSPLVDGVLLNPTPAMTPTYTDAPYSLATESCMQTPVSTTAGPPIQWAMPQWYTMPMEAGSRTSSVPFYTPGPLTPPIDPMMQIVPLQHMPEFHEDVKSWKRAMSVPYGSGMAAQMNHGIRQQPKPLERKVSLPSKITTGQPSSGMITPTSPYFPHGQHPTLCSPGYTYPGPESLVHRSSIEY</sequence>
<feature type="compositionally biased region" description="Basic residues" evidence="1">
    <location>
        <begin position="160"/>
        <end position="178"/>
    </location>
</feature>
<dbReference type="InterPro" id="IPR025676">
    <property type="entry name" value="Clr5_dom"/>
</dbReference>
<keyword evidence="5" id="KW-1185">Reference proteome</keyword>
<dbReference type="Pfam" id="PF14420">
    <property type="entry name" value="Clr5"/>
    <property type="match status" value="1"/>
</dbReference>
<feature type="region of interest" description="Disordered" evidence="1">
    <location>
        <begin position="155"/>
        <end position="224"/>
    </location>
</feature>
<organism evidence="4 5">
    <name type="scientific">Aspergillus granulosus</name>
    <dbReference type="NCBI Taxonomy" id="176169"/>
    <lineage>
        <taxon>Eukaryota</taxon>
        <taxon>Fungi</taxon>
        <taxon>Dikarya</taxon>
        <taxon>Ascomycota</taxon>
        <taxon>Pezizomycotina</taxon>
        <taxon>Eurotiomycetes</taxon>
        <taxon>Eurotiomycetidae</taxon>
        <taxon>Eurotiales</taxon>
        <taxon>Aspergillaceae</taxon>
        <taxon>Aspergillus</taxon>
        <taxon>Aspergillus subgen. Nidulantes</taxon>
    </lineage>
</organism>
<feature type="compositionally biased region" description="Basic and acidic residues" evidence="1">
    <location>
        <begin position="179"/>
        <end position="188"/>
    </location>
</feature>
<accession>A0ABR4GZD9</accession>
<proteinExistence type="predicted"/>
<feature type="transmembrane region" description="Helical" evidence="2">
    <location>
        <begin position="73"/>
        <end position="94"/>
    </location>
</feature>
<evidence type="ECO:0000259" key="3">
    <source>
        <dbReference type="Pfam" id="PF14420"/>
    </source>
</evidence>
<keyword evidence="2" id="KW-0812">Transmembrane</keyword>
<reference evidence="4 5" key="1">
    <citation type="submission" date="2024-07" db="EMBL/GenBank/DDBJ databases">
        <title>Section-level genome sequencing and comparative genomics of Aspergillus sections Usti and Cavernicolus.</title>
        <authorList>
            <consortium name="Lawrence Berkeley National Laboratory"/>
            <person name="Nybo J.L."/>
            <person name="Vesth T.C."/>
            <person name="Theobald S."/>
            <person name="Frisvad J.C."/>
            <person name="Larsen T.O."/>
            <person name="Kjaerboelling I."/>
            <person name="Rothschild-Mancinelli K."/>
            <person name="Lyhne E.K."/>
            <person name="Kogle M.E."/>
            <person name="Barry K."/>
            <person name="Clum A."/>
            <person name="Na H."/>
            <person name="Ledsgaard L."/>
            <person name="Lin J."/>
            <person name="Lipzen A."/>
            <person name="Kuo A."/>
            <person name="Riley R."/>
            <person name="Mondo S."/>
            <person name="Labutti K."/>
            <person name="Haridas S."/>
            <person name="Pangalinan J."/>
            <person name="Salamov A.A."/>
            <person name="Simmons B.A."/>
            <person name="Magnuson J.K."/>
            <person name="Chen J."/>
            <person name="Drula E."/>
            <person name="Henrissat B."/>
            <person name="Wiebenga A."/>
            <person name="Lubbers R.J."/>
            <person name="Gomes A.C."/>
            <person name="Makela M.R."/>
            <person name="Stajich J."/>
            <person name="Grigoriev I.V."/>
            <person name="Mortensen U.H."/>
            <person name="De Vries R.P."/>
            <person name="Baker S.E."/>
            <person name="Andersen M.R."/>
        </authorList>
    </citation>
    <scope>NUCLEOTIDE SEQUENCE [LARGE SCALE GENOMIC DNA]</scope>
    <source>
        <strain evidence="4 5">CBS 588.65</strain>
    </source>
</reference>
<feature type="compositionally biased region" description="Polar residues" evidence="1">
    <location>
        <begin position="194"/>
        <end position="206"/>
    </location>
</feature>
<keyword evidence="2" id="KW-0472">Membrane</keyword>
<dbReference type="Proteomes" id="UP001610334">
    <property type="component" value="Unassembled WGS sequence"/>
</dbReference>
<evidence type="ECO:0000256" key="1">
    <source>
        <dbReference type="SAM" id="MobiDB-lite"/>
    </source>
</evidence>
<keyword evidence="2" id="KW-1133">Transmembrane helix</keyword>
<gene>
    <name evidence="4" type="ORF">BJX63DRAFT_409096</name>
</gene>
<feature type="domain" description="Clr5" evidence="3">
    <location>
        <begin position="118"/>
        <end position="169"/>
    </location>
</feature>
<protein>
    <recommendedName>
        <fullName evidence="3">Clr5 domain-containing protein</fullName>
    </recommendedName>
</protein>
<evidence type="ECO:0000313" key="5">
    <source>
        <dbReference type="Proteomes" id="UP001610334"/>
    </source>
</evidence>
<name>A0ABR4GZD9_9EURO</name>
<feature type="compositionally biased region" description="Polar residues" evidence="1">
    <location>
        <begin position="254"/>
        <end position="273"/>
    </location>
</feature>
<dbReference type="EMBL" id="JBFXLT010000110">
    <property type="protein sequence ID" value="KAL2808519.1"/>
    <property type="molecule type" value="Genomic_DNA"/>
</dbReference>
<evidence type="ECO:0000313" key="4">
    <source>
        <dbReference type="EMBL" id="KAL2808519.1"/>
    </source>
</evidence>
<evidence type="ECO:0000256" key="2">
    <source>
        <dbReference type="SAM" id="Phobius"/>
    </source>
</evidence>